<dbReference type="Gene3D" id="2.30.30.40">
    <property type="entry name" value="SH3 Domains"/>
    <property type="match status" value="1"/>
</dbReference>
<dbReference type="CDD" id="cd00174">
    <property type="entry name" value="SH3"/>
    <property type="match status" value="1"/>
</dbReference>
<dbReference type="AlphaFoldDB" id="A0A397GAA8"/>
<feature type="coiled-coil region" evidence="6">
    <location>
        <begin position="125"/>
        <end position="183"/>
    </location>
</feature>
<dbReference type="PRINTS" id="PR00452">
    <property type="entry name" value="SH3DOMAIN"/>
</dbReference>
<sequence length="595" mass="67132">MKKNIGKFKQWANEKVGSTNKTRTTDEFKDLQKQTEARHNGFDKLHAATTVYLKTMSKKIESIEEKSKSLPIESLGSTMRVYGEELGSESAYGEALVNCGSANEKIAELQLEFVSRVREEFIEGVEASIGDLKQYQNLKRKLESRRLDYDAKLNKVQKSKKEKPELEEELRAAKEKYDDTTDELCTKMQSINDSEDQYIQELTSFLDSQLEYYKKSYEILENVRKDWVESNSNNKSTTTRRTPTRSKTLDSNNSHSHSDIGEDQCSDDESIYKRSRESRQNTSKKSIKSKTSNNNLNVPGNASSSSLSSRNKNAKSPDTGSKSRKSGKKQVKAIYGYEGEGEDELTIDEGDIITVLEEHEGWWIGEITDSDGTRRSGMFPANYTEEILSKRSPSRSSSQSSSRRRVSRRMSSHDNDDDIDGDDKNYRIDDGDDDVIVDNINEEDEDDEYDDKPTQIQTRPSMSRNSSYNARTTSQRSFSMTPHRSGSPVIPPIPSRTSKPSQNTFRNVPSSVTPRVAKSQRQSTLVANTRSTSPTSITNVSIGSGGGKNSYIPQELINTNNNNPNVGPCRECDCDDYSPNLFKKGSCNNCFHKHL</sequence>
<dbReference type="Proteomes" id="UP000266861">
    <property type="component" value="Unassembled WGS sequence"/>
</dbReference>
<feature type="compositionally biased region" description="Low complexity" evidence="7">
    <location>
        <begin position="230"/>
        <end position="241"/>
    </location>
</feature>
<dbReference type="OrthoDB" id="14167at2759"/>
<organism evidence="10 11">
    <name type="scientific">Diversispora epigaea</name>
    <dbReference type="NCBI Taxonomy" id="1348612"/>
    <lineage>
        <taxon>Eukaryota</taxon>
        <taxon>Fungi</taxon>
        <taxon>Fungi incertae sedis</taxon>
        <taxon>Mucoromycota</taxon>
        <taxon>Glomeromycotina</taxon>
        <taxon>Glomeromycetes</taxon>
        <taxon>Diversisporales</taxon>
        <taxon>Diversisporaceae</taxon>
        <taxon>Diversispora</taxon>
    </lineage>
</organism>
<evidence type="ECO:0000256" key="5">
    <source>
        <dbReference type="PROSITE-ProRule" id="PRU00192"/>
    </source>
</evidence>
<feature type="compositionally biased region" description="Acidic residues" evidence="7">
    <location>
        <begin position="430"/>
        <end position="450"/>
    </location>
</feature>
<feature type="compositionally biased region" description="Low complexity" evidence="7">
    <location>
        <begin position="390"/>
        <end position="401"/>
    </location>
</feature>
<protein>
    <recommendedName>
        <fullName evidence="12">BAR domain-containing protein</fullName>
    </recommendedName>
</protein>
<dbReference type="InterPro" id="IPR046982">
    <property type="entry name" value="BIN3/RVS161-like"/>
</dbReference>
<dbReference type="SUPFAM" id="SSF103657">
    <property type="entry name" value="BAR/IMD domain-like"/>
    <property type="match status" value="1"/>
</dbReference>
<evidence type="ECO:0000313" key="11">
    <source>
        <dbReference type="Proteomes" id="UP000266861"/>
    </source>
</evidence>
<evidence type="ECO:0000256" key="3">
    <source>
        <dbReference type="ARBA" id="ARBA00022490"/>
    </source>
</evidence>
<reference evidence="10 11" key="1">
    <citation type="submission" date="2018-08" db="EMBL/GenBank/DDBJ databases">
        <title>Genome and evolution of the arbuscular mycorrhizal fungus Diversispora epigaea (formerly Glomus versiforme) and its bacterial endosymbionts.</title>
        <authorList>
            <person name="Sun X."/>
            <person name="Fei Z."/>
            <person name="Harrison M."/>
        </authorList>
    </citation>
    <scope>NUCLEOTIDE SEQUENCE [LARGE SCALE GENOMIC DNA]</scope>
    <source>
        <strain evidence="10 11">IT104</strain>
    </source>
</reference>
<dbReference type="PANTHER" id="PTHR47174:SF3">
    <property type="entry name" value="BRIDGING INTEGRATOR 3"/>
    <property type="match status" value="1"/>
</dbReference>
<feature type="compositionally biased region" description="Polar residues" evidence="7">
    <location>
        <begin position="454"/>
        <end position="484"/>
    </location>
</feature>
<feature type="compositionally biased region" description="Low complexity" evidence="7">
    <location>
        <begin position="281"/>
        <end position="316"/>
    </location>
</feature>
<evidence type="ECO:0000259" key="8">
    <source>
        <dbReference type="PROSITE" id="PS50002"/>
    </source>
</evidence>
<dbReference type="EMBL" id="PQFF01000479">
    <property type="protein sequence ID" value="RHZ47942.1"/>
    <property type="molecule type" value="Genomic_DNA"/>
</dbReference>
<evidence type="ECO:0000256" key="2">
    <source>
        <dbReference type="ARBA" id="ARBA00022443"/>
    </source>
</evidence>
<evidence type="ECO:0000313" key="10">
    <source>
        <dbReference type="EMBL" id="RHZ47942.1"/>
    </source>
</evidence>
<dbReference type="Pfam" id="PF00018">
    <property type="entry name" value="SH3_1"/>
    <property type="match status" value="1"/>
</dbReference>
<dbReference type="SMART" id="SM00326">
    <property type="entry name" value="SH3"/>
    <property type="match status" value="1"/>
</dbReference>
<dbReference type="GO" id="GO:1990528">
    <property type="term" value="C:Rvs161p-Rvs167p complex"/>
    <property type="evidence" value="ECO:0007669"/>
    <property type="project" value="TreeGrafter"/>
</dbReference>
<feature type="compositionally biased region" description="Basic and acidic residues" evidence="7">
    <location>
        <begin position="270"/>
        <end position="279"/>
    </location>
</feature>
<dbReference type="InterPro" id="IPR004148">
    <property type="entry name" value="BAR_dom"/>
</dbReference>
<proteinExistence type="predicted"/>
<comment type="caution">
    <text evidence="10">The sequence shown here is derived from an EMBL/GenBank/DDBJ whole genome shotgun (WGS) entry which is preliminary data.</text>
</comment>
<dbReference type="GO" id="GO:0043332">
    <property type="term" value="C:mating projection tip"/>
    <property type="evidence" value="ECO:0007669"/>
    <property type="project" value="TreeGrafter"/>
</dbReference>
<dbReference type="GO" id="GO:0051666">
    <property type="term" value="P:actin cortical patch localization"/>
    <property type="evidence" value="ECO:0007669"/>
    <property type="project" value="InterPro"/>
</dbReference>
<dbReference type="GO" id="GO:0008289">
    <property type="term" value="F:lipid binding"/>
    <property type="evidence" value="ECO:0007669"/>
    <property type="project" value="TreeGrafter"/>
</dbReference>
<dbReference type="SMART" id="SM00721">
    <property type="entry name" value="BAR"/>
    <property type="match status" value="1"/>
</dbReference>
<feature type="region of interest" description="Disordered" evidence="7">
    <location>
        <begin position="230"/>
        <end position="330"/>
    </location>
</feature>
<feature type="compositionally biased region" description="Polar residues" evidence="7">
    <location>
        <begin position="495"/>
        <end position="542"/>
    </location>
</feature>
<keyword evidence="6" id="KW-0175">Coiled coil</keyword>
<feature type="region of interest" description="Disordered" evidence="7">
    <location>
        <begin position="1"/>
        <end position="25"/>
    </location>
</feature>
<dbReference type="InterPro" id="IPR036028">
    <property type="entry name" value="SH3-like_dom_sf"/>
</dbReference>
<dbReference type="GO" id="GO:0097320">
    <property type="term" value="P:plasma membrane tubulation"/>
    <property type="evidence" value="ECO:0007669"/>
    <property type="project" value="TreeGrafter"/>
</dbReference>
<gene>
    <name evidence="10" type="ORF">Glove_564g51</name>
</gene>
<feature type="region of interest" description="Disordered" evidence="7">
    <location>
        <begin position="384"/>
        <end position="546"/>
    </location>
</feature>
<keyword evidence="4" id="KW-0206">Cytoskeleton</keyword>
<keyword evidence="3" id="KW-0963">Cytoplasm</keyword>
<evidence type="ECO:0000259" key="9">
    <source>
        <dbReference type="PROSITE" id="PS51021"/>
    </source>
</evidence>
<evidence type="ECO:0000256" key="4">
    <source>
        <dbReference type="ARBA" id="ARBA00023212"/>
    </source>
</evidence>
<feature type="domain" description="BAR" evidence="9">
    <location>
        <begin position="13"/>
        <end position="236"/>
    </location>
</feature>
<dbReference type="Gene3D" id="1.20.1270.60">
    <property type="entry name" value="Arfaptin homology (AH) domain/BAR domain"/>
    <property type="match status" value="1"/>
</dbReference>
<dbReference type="PROSITE" id="PS51021">
    <property type="entry name" value="BAR"/>
    <property type="match status" value="1"/>
</dbReference>
<dbReference type="GO" id="GO:0006897">
    <property type="term" value="P:endocytosis"/>
    <property type="evidence" value="ECO:0007669"/>
    <property type="project" value="InterPro"/>
</dbReference>
<keyword evidence="2 5" id="KW-0728">SH3 domain</keyword>
<dbReference type="GO" id="GO:0031097">
    <property type="term" value="C:medial cortex"/>
    <property type="evidence" value="ECO:0007669"/>
    <property type="project" value="TreeGrafter"/>
</dbReference>
<dbReference type="STRING" id="1348612.A0A397GAA8"/>
<dbReference type="SUPFAM" id="SSF50044">
    <property type="entry name" value="SH3-domain"/>
    <property type="match status" value="1"/>
</dbReference>
<dbReference type="PROSITE" id="PS50002">
    <property type="entry name" value="SH3"/>
    <property type="match status" value="1"/>
</dbReference>
<evidence type="ECO:0000256" key="6">
    <source>
        <dbReference type="SAM" id="Coils"/>
    </source>
</evidence>
<evidence type="ECO:0000256" key="1">
    <source>
        <dbReference type="ARBA" id="ARBA00004245"/>
    </source>
</evidence>
<dbReference type="PANTHER" id="PTHR47174">
    <property type="entry name" value="BRIDGING INTEGRATOR 3"/>
    <property type="match status" value="1"/>
</dbReference>
<dbReference type="Pfam" id="PF03114">
    <property type="entry name" value="BAR"/>
    <property type="match status" value="1"/>
</dbReference>
<comment type="subcellular location">
    <subcellularLocation>
        <location evidence="1">Cytoplasm</location>
        <location evidence="1">Cytoskeleton</location>
    </subcellularLocation>
</comment>
<keyword evidence="11" id="KW-1185">Reference proteome</keyword>
<dbReference type="GO" id="GO:0015629">
    <property type="term" value="C:actin cytoskeleton"/>
    <property type="evidence" value="ECO:0007669"/>
    <property type="project" value="TreeGrafter"/>
</dbReference>
<dbReference type="InterPro" id="IPR001452">
    <property type="entry name" value="SH3_domain"/>
</dbReference>
<evidence type="ECO:0000256" key="7">
    <source>
        <dbReference type="SAM" id="MobiDB-lite"/>
    </source>
</evidence>
<dbReference type="InterPro" id="IPR027267">
    <property type="entry name" value="AH/BAR_dom_sf"/>
</dbReference>
<evidence type="ECO:0008006" key="12">
    <source>
        <dbReference type="Google" id="ProtNLM"/>
    </source>
</evidence>
<name>A0A397GAA8_9GLOM</name>
<feature type="domain" description="SH3" evidence="8">
    <location>
        <begin position="326"/>
        <end position="389"/>
    </location>
</feature>
<accession>A0A397GAA8</accession>